<organism evidence="1 2">
    <name type="scientific">Caerostris darwini</name>
    <dbReference type="NCBI Taxonomy" id="1538125"/>
    <lineage>
        <taxon>Eukaryota</taxon>
        <taxon>Metazoa</taxon>
        <taxon>Ecdysozoa</taxon>
        <taxon>Arthropoda</taxon>
        <taxon>Chelicerata</taxon>
        <taxon>Arachnida</taxon>
        <taxon>Araneae</taxon>
        <taxon>Araneomorphae</taxon>
        <taxon>Entelegynae</taxon>
        <taxon>Araneoidea</taxon>
        <taxon>Araneidae</taxon>
        <taxon>Caerostris</taxon>
    </lineage>
</organism>
<keyword evidence="2" id="KW-1185">Reference proteome</keyword>
<dbReference type="Proteomes" id="UP001054837">
    <property type="component" value="Unassembled WGS sequence"/>
</dbReference>
<evidence type="ECO:0000313" key="2">
    <source>
        <dbReference type="Proteomes" id="UP001054837"/>
    </source>
</evidence>
<dbReference type="EMBL" id="BPLQ01007013">
    <property type="protein sequence ID" value="GIY27072.1"/>
    <property type="molecule type" value="Genomic_DNA"/>
</dbReference>
<protein>
    <recommendedName>
        <fullName evidence="3">Maturase K</fullName>
    </recommendedName>
</protein>
<evidence type="ECO:0000313" key="1">
    <source>
        <dbReference type="EMBL" id="GIY27072.1"/>
    </source>
</evidence>
<accession>A0AAV4S3T2</accession>
<dbReference type="AlphaFoldDB" id="A0AAV4S3T2"/>
<name>A0AAV4S3T2_9ARAC</name>
<comment type="caution">
    <text evidence="1">The sequence shown here is derived from an EMBL/GenBank/DDBJ whole genome shotgun (WGS) entry which is preliminary data.</text>
</comment>
<sequence>MAYYHNIDSYLSRVQYSNLAIHFCHHILKQASLEVADTEFACLSLRPTFLQSFLNHITSYRRTAIFFRRYGKRSLLIRTQTDFSKQVLSGIDLTMTVWLGKDNHEDSQ</sequence>
<evidence type="ECO:0008006" key="3">
    <source>
        <dbReference type="Google" id="ProtNLM"/>
    </source>
</evidence>
<gene>
    <name evidence="1" type="ORF">CDAR_504361</name>
</gene>
<reference evidence="1 2" key="1">
    <citation type="submission" date="2021-06" db="EMBL/GenBank/DDBJ databases">
        <title>Caerostris darwini draft genome.</title>
        <authorList>
            <person name="Kono N."/>
            <person name="Arakawa K."/>
        </authorList>
    </citation>
    <scope>NUCLEOTIDE SEQUENCE [LARGE SCALE GENOMIC DNA]</scope>
</reference>
<proteinExistence type="predicted"/>